<dbReference type="AlphaFoldDB" id="A0A8S1HUL6"/>
<sequence length="100" mass="11202">MACPTNRVRGDKKNTSTLIVIMDDVALSRSRRLLAELSELTEEPPDCLITMEMEFKILGEPKEDDESDGISSGTAVEMFRLKGKTETISRRLWTDGSSHL</sequence>
<protein>
    <submittedName>
        <fullName evidence="1">Uncharacterized protein</fullName>
    </submittedName>
</protein>
<proteinExistence type="predicted"/>
<accession>A0A8S1HUL6</accession>
<evidence type="ECO:0000313" key="2">
    <source>
        <dbReference type="Proteomes" id="UP000835052"/>
    </source>
</evidence>
<evidence type="ECO:0000313" key="1">
    <source>
        <dbReference type="EMBL" id="CAD6196697.1"/>
    </source>
</evidence>
<organism evidence="1 2">
    <name type="scientific">Caenorhabditis auriculariae</name>
    <dbReference type="NCBI Taxonomy" id="2777116"/>
    <lineage>
        <taxon>Eukaryota</taxon>
        <taxon>Metazoa</taxon>
        <taxon>Ecdysozoa</taxon>
        <taxon>Nematoda</taxon>
        <taxon>Chromadorea</taxon>
        <taxon>Rhabditida</taxon>
        <taxon>Rhabditina</taxon>
        <taxon>Rhabditomorpha</taxon>
        <taxon>Rhabditoidea</taxon>
        <taxon>Rhabditidae</taxon>
        <taxon>Peloderinae</taxon>
        <taxon>Caenorhabditis</taxon>
    </lineage>
</organism>
<keyword evidence="2" id="KW-1185">Reference proteome</keyword>
<dbReference type="EMBL" id="CAJGYM010000078">
    <property type="protein sequence ID" value="CAD6196697.1"/>
    <property type="molecule type" value="Genomic_DNA"/>
</dbReference>
<name>A0A8S1HUL6_9PELO</name>
<comment type="caution">
    <text evidence="1">The sequence shown here is derived from an EMBL/GenBank/DDBJ whole genome shotgun (WGS) entry which is preliminary data.</text>
</comment>
<reference evidence="1" key="1">
    <citation type="submission" date="2020-10" db="EMBL/GenBank/DDBJ databases">
        <authorList>
            <person name="Kikuchi T."/>
        </authorList>
    </citation>
    <scope>NUCLEOTIDE SEQUENCE</scope>
    <source>
        <strain evidence="1">NKZ352</strain>
    </source>
</reference>
<gene>
    <name evidence="1" type="ORF">CAUJ_LOCUS12609</name>
</gene>
<dbReference type="Proteomes" id="UP000835052">
    <property type="component" value="Unassembled WGS sequence"/>
</dbReference>